<protein>
    <submittedName>
        <fullName evidence="11">Flagellar motor protein</fullName>
    </submittedName>
</protein>
<keyword evidence="5 8" id="KW-1133">Transmembrane helix</keyword>
<feature type="transmembrane region" description="Helical" evidence="8">
    <location>
        <begin position="35"/>
        <end position="57"/>
    </location>
</feature>
<evidence type="ECO:0000256" key="7">
    <source>
        <dbReference type="RuleBase" id="RU004057"/>
    </source>
</evidence>
<feature type="domain" description="MotA/TolQ/ExbB proton channel" evidence="9">
    <location>
        <begin position="101"/>
        <end position="215"/>
    </location>
</feature>
<comment type="similarity">
    <text evidence="7">Belongs to the exbB/tolQ family.</text>
</comment>
<keyword evidence="11" id="KW-0966">Cell projection</keyword>
<dbReference type="EMBL" id="CP116967">
    <property type="protein sequence ID" value="WNM56803.1"/>
    <property type="molecule type" value="Genomic_DNA"/>
</dbReference>
<keyword evidence="6 8" id="KW-0472">Membrane</keyword>
<dbReference type="AlphaFoldDB" id="A0AA96JR74"/>
<keyword evidence="7" id="KW-0813">Transport</keyword>
<dbReference type="InterPro" id="IPR046786">
    <property type="entry name" value="MotA_N"/>
</dbReference>
<name>A0AA96JR74_9BACT</name>
<evidence type="ECO:0000256" key="2">
    <source>
        <dbReference type="ARBA" id="ARBA00022475"/>
    </source>
</evidence>
<dbReference type="GO" id="GO:0006935">
    <property type="term" value="P:chemotaxis"/>
    <property type="evidence" value="ECO:0007669"/>
    <property type="project" value="InterPro"/>
</dbReference>
<evidence type="ECO:0000256" key="6">
    <source>
        <dbReference type="ARBA" id="ARBA00023136"/>
    </source>
</evidence>
<dbReference type="GO" id="GO:0005886">
    <property type="term" value="C:plasma membrane"/>
    <property type="evidence" value="ECO:0007669"/>
    <property type="project" value="UniProtKB-SubCell"/>
</dbReference>
<keyword evidence="7" id="KW-0653">Protein transport</keyword>
<feature type="domain" description="Motility protein A N-terminal" evidence="10">
    <location>
        <begin position="7"/>
        <end position="74"/>
    </location>
</feature>
<organism evidence="11 12">
    <name type="scientific">Candidatus Nitrospira allomarina</name>
    <dbReference type="NCBI Taxonomy" id="3020900"/>
    <lineage>
        <taxon>Bacteria</taxon>
        <taxon>Pseudomonadati</taxon>
        <taxon>Nitrospirota</taxon>
        <taxon>Nitrospiria</taxon>
        <taxon>Nitrospirales</taxon>
        <taxon>Nitrospiraceae</taxon>
        <taxon>Nitrospira</taxon>
    </lineage>
</organism>
<evidence type="ECO:0000259" key="10">
    <source>
        <dbReference type="Pfam" id="PF20560"/>
    </source>
</evidence>
<dbReference type="RefSeq" id="WP_312640593.1">
    <property type="nucleotide sequence ID" value="NZ_CP116967.1"/>
</dbReference>
<dbReference type="GO" id="GO:0015031">
    <property type="term" value="P:protein transport"/>
    <property type="evidence" value="ECO:0007669"/>
    <property type="project" value="UniProtKB-KW"/>
</dbReference>
<comment type="subcellular location">
    <subcellularLocation>
        <location evidence="1">Cell membrane</location>
        <topology evidence="1">Multi-pass membrane protein</topology>
    </subcellularLocation>
    <subcellularLocation>
        <location evidence="7">Membrane</location>
        <topology evidence="7">Multi-pass membrane protein</topology>
    </subcellularLocation>
</comment>
<evidence type="ECO:0000256" key="1">
    <source>
        <dbReference type="ARBA" id="ARBA00004651"/>
    </source>
</evidence>
<evidence type="ECO:0000313" key="12">
    <source>
        <dbReference type="Proteomes" id="UP001302719"/>
    </source>
</evidence>
<gene>
    <name evidence="11" type="ORF">PP769_12540</name>
</gene>
<dbReference type="Pfam" id="PF20560">
    <property type="entry name" value="MotA_N"/>
    <property type="match status" value="1"/>
</dbReference>
<keyword evidence="2" id="KW-1003">Cell membrane</keyword>
<keyword evidence="11" id="KW-0969">Cilium</keyword>
<reference evidence="11 12" key="1">
    <citation type="submission" date="2023-01" db="EMBL/GenBank/DDBJ databases">
        <title>Cultivation and genomic characterization of new, ubiquitous marine nitrite-oxidizing bacteria from the Nitrospirales.</title>
        <authorList>
            <person name="Mueller A.J."/>
            <person name="Daebeler A."/>
            <person name="Herbold C.W."/>
            <person name="Kirkegaard R.H."/>
            <person name="Daims H."/>
        </authorList>
    </citation>
    <scope>NUCLEOTIDE SEQUENCE [LARGE SCALE GENOMIC DNA]</scope>
    <source>
        <strain evidence="11 12">VA</strain>
    </source>
</reference>
<dbReference type="KEGG" id="nall:PP769_12540"/>
<feature type="transmembrane region" description="Helical" evidence="8">
    <location>
        <begin position="149"/>
        <end position="169"/>
    </location>
</feature>
<feature type="transmembrane region" description="Helical" evidence="8">
    <location>
        <begin position="181"/>
        <end position="201"/>
    </location>
</feature>
<keyword evidence="11" id="KW-0282">Flagellum</keyword>
<evidence type="ECO:0000256" key="8">
    <source>
        <dbReference type="SAM" id="Phobius"/>
    </source>
</evidence>
<keyword evidence="12" id="KW-1185">Reference proteome</keyword>
<accession>A0AA96JR74</accession>
<evidence type="ECO:0000256" key="3">
    <source>
        <dbReference type="ARBA" id="ARBA00022692"/>
    </source>
</evidence>
<dbReference type="NCBIfam" id="NF006583">
    <property type="entry name" value="PRK09109.1"/>
    <property type="match status" value="1"/>
</dbReference>
<sequence>MDILSVLGILLSLGAIVGGQHLEGGHLSSILQGTAFLIVMGGTLGAVMLQFPLPIFLKALSSASMVFGNVSVDMKGIIAKIVELSNISRKQGLLALEGQIKTLTDPLMAKGVQLVVDGTEPHKIKEILEVEVEIFEEEFGTTSKVYEAFGGYAPCVGIIGAVLGLIHVMENLADPSALGGGIAVAFVATVYGVGAANLLFLPMGNKIKLKAKTLIIAKIMVIEGLVSVAQGENPRMIEEKLSGFLSSADKNKK</sequence>
<dbReference type="InterPro" id="IPR002898">
    <property type="entry name" value="MotA_ExbB_proton_chnl"/>
</dbReference>
<keyword evidence="3 8" id="KW-0812">Transmembrane</keyword>
<proteinExistence type="inferred from homology"/>
<dbReference type="InterPro" id="IPR047055">
    <property type="entry name" value="MotA-like"/>
</dbReference>
<evidence type="ECO:0000256" key="5">
    <source>
        <dbReference type="ARBA" id="ARBA00022989"/>
    </source>
</evidence>
<evidence type="ECO:0000313" key="11">
    <source>
        <dbReference type="EMBL" id="WNM56803.1"/>
    </source>
</evidence>
<dbReference type="GO" id="GO:0071978">
    <property type="term" value="P:bacterial-type flagellum-dependent swarming motility"/>
    <property type="evidence" value="ECO:0007669"/>
    <property type="project" value="InterPro"/>
</dbReference>
<keyword evidence="4" id="KW-0283">Flagellar rotation</keyword>
<evidence type="ECO:0000259" key="9">
    <source>
        <dbReference type="Pfam" id="PF01618"/>
    </source>
</evidence>
<dbReference type="PANTHER" id="PTHR30433">
    <property type="entry name" value="CHEMOTAXIS PROTEIN MOTA"/>
    <property type="match status" value="1"/>
</dbReference>
<evidence type="ECO:0000256" key="4">
    <source>
        <dbReference type="ARBA" id="ARBA00022779"/>
    </source>
</evidence>
<dbReference type="Proteomes" id="UP001302719">
    <property type="component" value="Chromosome"/>
</dbReference>
<dbReference type="Pfam" id="PF01618">
    <property type="entry name" value="MotA_ExbB"/>
    <property type="match status" value="1"/>
</dbReference>
<dbReference type="PANTHER" id="PTHR30433:SF3">
    <property type="entry name" value="MOTILITY PROTEIN A"/>
    <property type="match status" value="1"/>
</dbReference>